<evidence type="ECO:0000313" key="2">
    <source>
        <dbReference type="EMBL" id="ASJ52225.1"/>
    </source>
</evidence>
<comment type="cofactor">
    <cofactor evidence="1">
        <name>Mg(2+)</name>
        <dbReference type="ChEBI" id="CHEBI:18420"/>
    </cofactor>
</comment>
<evidence type="ECO:0000313" key="3">
    <source>
        <dbReference type="Proteomes" id="UP000197781"/>
    </source>
</evidence>
<dbReference type="GO" id="GO:0046872">
    <property type="term" value="F:metal ion binding"/>
    <property type="evidence" value="ECO:0007669"/>
    <property type="project" value="UniProtKB-KW"/>
</dbReference>
<keyword evidence="1" id="KW-0479">Metal-binding</keyword>
<organism evidence="2 3">
    <name type="scientific">Brevibacillus formosus</name>
    <dbReference type="NCBI Taxonomy" id="54913"/>
    <lineage>
        <taxon>Bacteria</taxon>
        <taxon>Bacillati</taxon>
        <taxon>Bacillota</taxon>
        <taxon>Bacilli</taxon>
        <taxon>Bacillales</taxon>
        <taxon>Paenibacillaceae</taxon>
        <taxon>Brevibacillus</taxon>
    </lineage>
</organism>
<evidence type="ECO:0000256" key="1">
    <source>
        <dbReference type="PIRSR" id="PIRSR600760-2"/>
    </source>
</evidence>
<accession>A0A220MB64</accession>
<name>A0A220MB64_9BACL</name>
<dbReference type="KEGG" id="bfm:BP422_00935"/>
<evidence type="ECO:0008006" key="4">
    <source>
        <dbReference type="Google" id="ProtNLM"/>
    </source>
</evidence>
<dbReference type="GO" id="GO:0008934">
    <property type="term" value="F:inositol monophosphate 1-phosphatase activity"/>
    <property type="evidence" value="ECO:0007669"/>
    <property type="project" value="TreeGrafter"/>
</dbReference>
<dbReference type="GO" id="GO:0007165">
    <property type="term" value="P:signal transduction"/>
    <property type="evidence" value="ECO:0007669"/>
    <property type="project" value="TreeGrafter"/>
</dbReference>
<feature type="binding site" evidence="1">
    <location>
        <position position="94"/>
    </location>
    <ligand>
        <name>Mg(2+)</name>
        <dbReference type="ChEBI" id="CHEBI:18420"/>
        <label>1</label>
        <note>catalytic</note>
    </ligand>
</feature>
<sequence length="270" mass="29730">MGIVMNLQDVQFCEELVRSVGKQLLVEFEKGAPCHSKEAMAKRFEEVNPVVEARLKRSLSERFPAYEFSDAEFDLAAQEKPEFTSPYWVMDAIDGAVHFLQNMPMWATSLCLIDGGRTVVSFVYDPCRDELFTAIDGRGAFLNGQKISTSSKSQLSESILGTLFASSEPMNLLVGKYTANSLTRVMPEVFAIRMQGAVSLHLAYVACGRLDGYWEYGEGVYDWLAGALLVQEAGGKITDTQGNDFCWKSTGIVAAGSSIYPKLIQLTPAS</sequence>
<dbReference type="PRINTS" id="PR00377">
    <property type="entry name" value="IMPHPHTASES"/>
</dbReference>
<feature type="binding site" evidence="1">
    <location>
        <position position="222"/>
    </location>
    <ligand>
        <name>Mg(2+)</name>
        <dbReference type="ChEBI" id="CHEBI:18420"/>
        <label>1</label>
        <note>catalytic</note>
    </ligand>
</feature>
<dbReference type="PANTHER" id="PTHR20854:SF4">
    <property type="entry name" value="INOSITOL-1-MONOPHOSPHATASE-RELATED"/>
    <property type="match status" value="1"/>
</dbReference>
<keyword evidence="1" id="KW-0460">Magnesium</keyword>
<feature type="binding site" evidence="1">
    <location>
        <position position="93"/>
    </location>
    <ligand>
        <name>Mg(2+)</name>
        <dbReference type="ChEBI" id="CHEBI:18420"/>
        <label>2</label>
    </ligand>
</feature>
<feature type="binding site" evidence="1">
    <location>
        <position position="91"/>
    </location>
    <ligand>
        <name>Mg(2+)</name>
        <dbReference type="ChEBI" id="CHEBI:18420"/>
        <label>1</label>
        <note>catalytic</note>
    </ligand>
</feature>
<proteinExistence type="predicted"/>
<dbReference type="Gene3D" id="3.30.540.10">
    <property type="entry name" value="Fructose-1,6-Bisphosphatase, subunit A, domain 1"/>
    <property type="match status" value="1"/>
</dbReference>
<dbReference type="Gene3D" id="3.40.190.80">
    <property type="match status" value="1"/>
</dbReference>
<dbReference type="EMBL" id="CP018145">
    <property type="protein sequence ID" value="ASJ52225.1"/>
    <property type="molecule type" value="Genomic_DNA"/>
</dbReference>
<reference evidence="2 3" key="1">
    <citation type="submission" date="2016-11" db="EMBL/GenBank/DDBJ databases">
        <authorList>
            <person name="Jaros S."/>
            <person name="Januszkiewicz K."/>
            <person name="Wedrychowicz H."/>
        </authorList>
    </citation>
    <scope>NUCLEOTIDE SEQUENCE [LARGE SCALE GENOMIC DNA]</scope>
    <source>
        <strain evidence="2 3">NF2</strain>
    </source>
</reference>
<gene>
    <name evidence="2" type="ORF">BP422_00935</name>
</gene>
<dbReference type="Proteomes" id="UP000197781">
    <property type="component" value="Chromosome"/>
</dbReference>
<dbReference type="InterPro" id="IPR000760">
    <property type="entry name" value="Inositol_monophosphatase-like"/>
</dbReference>
<dbReference type="AlphaFoldDB" id="A0A220MB64"/>
<dbReference type="GO" id="GO:0006020">
    <property type="term" value="P:inositol metabolic process"/>
    <property type="evidence" value="ECO:0007669"/>
    <property type="project" value="TreeGrafter"/>
</dbReference>
<dbReference type="PANTHER" id="PTHR20854">
    <property type="entry name" value="INOSITOL MONOPHOSPHATASE"/>
    <property type="match status" value="1"/>
</dbReference>
<dbReference type="Pfam" id="PF00459">
    <property type="entry name" value="Inositol_P"/>
    <property type="match status" value="1"/>
</dbReference>
<dbReference type="SUPFAM" id="SSF56655">
    <property type="entry name" value="Carbohydrate phosphatase"/>
    <property type="match status" value="1"/>
</dbReference>
<protein>
    <recommendedName>
        <fullName evidence="4">Inositol-1-monophosphatase</fullName>
    </recommendedName>
</protein>